<keyword evidence="1" id="KW-0812">Transmembrane</keyword>
<evidence type="ECO:0008006" key="4">
    <source>
        <dbReference type="Google" id="ProtNLM"/>
    </source>
</evidence>
<evidence type="ECO:0000313" key="3">
    <source>
        <dbReference type="Proteomes" id="UP000050872"/>
    </source>
</evidence>
<dbReference type="AlphaFoldDB" id="A0A0R1QM97"/>
<feature type="transmembrane region" description="Helical" evidence="1">
    <location>
        <begin position="290"/>
        <end position="308"/>
    </location>
</feature>
<evidence type="ECO:0000256" key="1">
    <source>
        <dbReference type="SAM" id="Phobius"/>
    </source>
</evidence>
<dbReference type="PANTHER" id="PTHR34821:SF2">
    <property type="entry name" value="INNER MEMBRANE PROTEIN YDCZ"/>
    <property type="match status" value="1"/>
</dbReference>
<dbReference type="GO" id="GO:0005886">
    <property type="term" value="C:plasma membrane"/>
    <property type="evidence" value="ECO:0007669"/>
    <property type="project" value="TreeGrafter"/>
</dbReference>
<keyword evidence="1" id="KW-1133">Transmembrane helix</keyword>
<proteinExistence type="predicted"/>
<feature type="transmembrane region" description="Helical" evidence="1">
    <location>
        <begin position="128"/>
        <end position="149"/>
    </location>
</feature>
<feature type="transmembrane region" description="Helical" evidence="1">
    <location>
        <begin position="258"/>
        <end position="278"/>
    </location>
</feature>
<dbReference type="Proteomes" id="UP000050872">
    <property type="component" value="Unassembled WGS sequence"/>
</dbReference>
<dbReference type="EMBL" id="AZEZ01000093">
    <property type="protein sequence ID" value="KRL43106.1"/>
    <property type="molecule type" value="Genomic_DNA"/>
</dbReference>
<sequence>MFILALIPILMGSGLAMQTAVNSKLRSYVVSPYLASAISFTIGTIFLIVLTLISGINPFISTHTLATNPWWIWSGGLLGVIGLTVNLLLFPKLGSVQTSVLPIFGQIIMGVIIDQFGLFYSPKSSLTLFKILGLLLVTGGMLITTGVFSKHKKINSQKSSNLIWQLVGIGAGMLIATQAAINGHLGVVLDSSVHAAMISFTIGTILLISVVLIFRLPVSNLKLAINTGAKNWWIWLGGFLGAFYVFGSAWLVPQIGTGQVVVIALFGQLFFSALIDQFGFFQSKINRVEMIRIIGLVAMFLGVVSVHFL</sequence>
<dbReference type="PATRIC" id="fig|1423770.3.peg.1256"/>
<dbReference type="STRING" id="1423770.FD29_GL001220"/>
<comment type="caution">
    <text evidence="2">The sequence shown here is derived from an EMBL/GenBank/DDBJ whole genome shotgun (WGS) entry which is preliminary data.</text>
</comment>
<feature type="transmembrane region" description="Helical" evidence="1">
    <location>
        <begin position="34"/>
        <end position="58"/>
    </location>
</feature>
<feature type="transmembrane region" description="Helical" evidence="1">
    <location>
        <begin position="161"/>
        <end position="181"/>
    </location>
</feature>
<protein>
    <recommendedName>
        <fullName evidence="4">Integral membrane protein</fullName>
    </recommendedName>
</protein>
<keyword evidence="1" id="KW-0472">Membrane</keyword>
<feature type="transmembrane region" description="Helical" evidence="1">
    <location>
        <begin position="70"/>
        <end position="90"/>
    </location>
</feature>
<accession>A0A0R1QM97</accession>
<organism evidence="2 3">
    <name type="scientific">Companilactobacillus mindensis DSM 14500</name>
    <dbReference type="NCBI Taxonomy" id="1423770"/>
    <lineage>
        <taxon>Bacteria</taxon>
        <taxon>Bacillati</taxon>
        <taxon>Bacillota</taxon>
        <taxon>Bacilli</taxon>
        <taxon>Lactobacillales</taxon>
        <taxon>Lactobacillaceae</taxon>
        <taxon>Companilactobacillus</taxon>
    </lineage>
</organism>
<feature type="transmembrane region" description="Helical" evidence="1">
    <location>
        <begin position="193"/>
        <end position="213"/>
    </location>
</feature>
<dbReference type="InterPro" id="IPR006750">
    <property type="entry name" value="YdcZ"/>
</dbReference>
<evidence type="ECO:0000313" key="2">
    <source>
        <dbReference type="EMBL" id="KRL43106.1"/>
    </source>
</evidence>
<dbReference type="PANTHER" id="PTHR34821">
    <property type="entry name" value="INNER MEMBRANE PROTEIN YDCZ"/>
    <property type="match status" value="1"/>
</dbReference>
<name>A0A0R1QM97_9LACO</name>
<gene>
    <name evidence="2" type="ORF">FD29_GL001220</name>
</gene>
<reference evidence="2 3" key="1">
    <citation type="journal article" date="2015" name="Genome Announc.">
        <title>Expanding the biotechnology potential of lactobacilli through comparative genomics of 213 strains and associated genera.</title>
        <authorList>
            <person name="Sun Z."/>
            <person name="Harris H.M."/>
            <person name="McCann A."/>
            <person name="Guo C."/>
            <person name="Argimon S."/>
            <person name="Zhang W."/>
            <person name="Yang X."/>
            <person name="Jeffery I.B."/>
            <person name="Cooney J.C."/>
            <person name="Kagawa T.F."/>
            <person name="Liu W."/>
            <person name="Song Y."/>
            <person name="Salvetti E."/>
            <person name="Wrobel A."/>
            <person name="Rasinkangas P."/>
            <person name="Parkhill J."/>
            <person name="Rea M.C."/>
            <person name="O'Sullivan O."/>
            <person name="Ritari J."/>
            <person name="Douillard F.P."/>
            <person name="Paul Ross R."/>
            <person name="Yang R."/>
            <person name="Briner A.E."/>
            <person name="Felis G.E."/>
            <person name="de Vos W.M."/>
            <person name="Barrangou R."/>
            <person name="Klaenhammer T.R."/>
            <person name="Caufield P.W."/>
            <person name="Cui Y."/>
            <person name="Zhang H."/>
            <person name="O'Toole P.W."/>
        </authorList>
    </citation>
    <scope>NUCLEOTIDE SEQUENCE [LARGE SCALE GENOMIC DNA]</scope>
    <source>
        <strain evidence="2 3">DSM 14500</strain>
    </source>
</reference>
<dbReference type="OrthoDB" id="7864805at2"/>
<dbReference type="RefSeq" id="WP_057888597.1">
    <property type="nucleotide sequence ID" value="NZ_AZEZ01000093.1"/>
</dbReference>
<keyword evidence="3" id="KW-1185">Reference proteome</keyword>
<dbReference type="Pfam" id="PF04657">
    <property type="entry name" value="DMT_YdcZ"/>
    <property type="match status" value="2"/>
</dbReference>
<feature type="transmembrane region" description="Helical" evidence="1">
    <location>
        <begin position="233"/>
        <end position="252"/>
    </location>
</feature>